<keyword evidence="5" id="KW-0643">Prostaglandin biosynthesis</keyword>
<protein>
    <recommendedName>
        <fullName evidence="14">Prostamide/prostaglandin F synthase</fullName>
        <ecNumber evidence="13">1.11.1.20</ecNumber>
    </recommendedName>
    <alternativeName>
        <fullName evidence="15">Peroxiredoxin-like 2B</fullName>
    </alternativeName>
</protein>
<keyword evidence="4" id="KW-0444">Lipid biosynthesis</keyword>
<organism evidence="19">
    <name type="scientific">Xenopsylla cheopis</name>
    <name type="common">Oriental rat flea</name>
    <name type="synonym">Pulex cheopis</name>
    <dbReference type="NCBI Taxonomy" id="163159"/>
    <lineage>
        <taxon>Eukaryota</taxon>
        <taxon>Metazoa</taxon>
        <taxon>Ecdysozoa</taxon>
        <taxon>Arthropoda</taxon>
        <taxon>Hexapoda</taxon>
        <taxon>Insecta</taxon>
        <taxon>Pterygota</taxon>
        <taxon>Neoptera</taxon>
        <taxon>Endopterygota</taxon>
        <taxon>Siphonaptera</taxon>
        <taxon>Pulicidae</taxon>
        <taxon>Xenopsyllinae</taxon>
        <taxon>Xenopsylla</taxon>
    </lineage>
</organism>
<evidence type="ECO:0000256" key="2">
    <source>
        <dbReference type="ARBA" id="ARBA00022490"/>
    </source>
</evidence>
<evidence type="ECO:0000256" key="15">
    <source>
        <dbReference type="ARBA" id="ARBA00041838"/>
    </source>
</evidence>
<dbReference type="GO" id="GO:0005829">
    <property type="term" value="C:cytosol"/>
    <property type="evidence" value="ECO:0007669"/>
    <property type="project" value="UniProtKB-SubCell"/>
</dbReference>
<dbReference type="InterPro" id="IPR013766">
    <property type="entry name" value="Thioredoxin_domain"/>
</dbReference>
<accession>A0A6M2DNJ6</accession>
<dbReference type="Pfam" id="PF13911">
    <property type="entry name" value="AhpC-TSA_2"/>
    <property type="match status" value="1"/>
</dbReference>
<dbReference type="InterPro" id="IPR032801">
    <property type="entry name" value="PXL2A/B/C"/>
</dbReference>
<keyword evidence="7" id="KW-0521">NADP</keyword>
<comment type="function">
    <text evidence="11">Catalyzes the reduction of prostaglandin-ethanolamide H(2) (prostamide H(2)) to prostamide F(2alpha) with NADPH as proton donor. Also able to reduce prostaglandin H(2) to prostaglandin F(2alpha).</text>
</comment>
<evidence type="ECO:0000256" key="1">
    <source>
        <dbReference type="ARBA" id="ARBA00004514"/>
    </source>
</evidence>
<dbReference type="PROSITE" id="PS51352">
    <property type="entry name" value="THIOREDOXIN_2"/>
    <property type="match status" value="1"/>
</dbReference>
<dbReference type="InterPro" id="IPR036249">
    <property type="entry name" value="Thioredoxin-like_sf"/>
</dbReference>
<dbReference type="CDD" id="cd02970">
    <property type="entry name" value="PRX_like2"/>
    <property type="match status" value="1"/>
</dbReference>
<dbReference type="EMBL" id="GIIL01002862">
    <property type="protein sequence ID" value="NOV46588.1"/>
    <property type="molecule type" value="Transcribed_RNA"/>
</dbReference>
<evidence type="ECO:0000256" key="12">
    <source>
        <dbReference type="ARBA" id="ARBA00037965"/>
    </source>
</evidence>
<evidence type="ECO:0000256" key="11">
    <source>
        <dbReference type="ARBA" id="ARBA00037117"/>
    </source>
</evidence>
<reference evidence="19" key="1">
    <citation type="submission" date="2020-03" db="EMBL/GenBank/DDBJ databases">
        <title>Transcriptomic Profiling of the Digestive Tract of the Rat Flea, Xenopsylla cheopis, Following Blood Feeding and Infection with Yersinia pestis.</title>
        <authorList>
            <person name="Bland D.M."/>
            <person name="Martens C.A."/>
            <person name="Virtaneva K."/>
            <person name="Kanakabandi K."/>
            <person name="Long D."/>
            <person name="Rosenke R."/>
            <person name="Saturday G.A."/>
            <person name="Hoyt F.H."/>
            <person name="Bruno D.P."/>
            <person name="Ribeiro J.M.C."/>
            <person name="Hinnebusch J."/>
        </authorList>
    </citation>
    <scope>NUCLEOTIDE SEQUENCE</scope>
</reference>
<evidence type="ECO:0000256" key="16">
    <source>
        <dbReference type="ARBA" id="ARBA00047917"/>
    </source>
</evidence>
<dbReference type="GO" id="GO:0001516">
    <property type="term" value="P:prostaglandin biosynthetic process"/>
    <property type="evidence" value="ECO:0007669"/>
    <property type="project" value="UniProtKB-KW"/>
</dbReference>
<evidence type="ECO:0000256" key="8">
    <source>
        <dbReference type="ARBA" id="ARBA00023002"/>
    </source>
</evidence>
<evidence type="ECO:0000256" key="10">
    <source>
        <dbReference type="ARBA" id="ARBA00023160"/>
    </source>
</evidence>
<keyword evidence="9" id="KW-0443">Lipid metabolism</keyword>
<evidence type="ECO:0000256" key="13">
    <source>
        <dbReference type="ARBA" id="ARBA00039126"/>
    </source>
</evidence>
<evidence type="ECO:0000256" key="14">
    <source>
        <dbReference type="ARBA" id="ARBA00040768"/>
    </source>
</evidence>
<dbReference type="PANTHER" id="PTHR28630:SF29">
    <property type="entry name" value="PROSTAMIDE_PROSTAGLANDIN F SYNTHASE"/>
    <property type="match status" value="1"/>
</dbReference>
<proteinExistence type="inferred from homology"/>
<evidence type="ECO:0000256" key="7">
    <source>
        <dbReference type="ARBA" id="ARBA00022857"/>
    </source>
</evidence>
<dbReference type="GO" id="GO:0047017">
    <property type="term" value="F:prostaglandin F synthase activity"/>
    <property type="evidence" value="ECO:0007669"/>
    <property type="project" value="TreeGrafter"/>
</dbReference>
<keyword evidence="10" id="KW-0275">Fatty acid biosynthesis</keyword>
<dbReference type="SUPFAM" id="SSF52833">
    <property type="entry name" value="Thioredoxin-like"/>
    <property type="match status" value="1"/>
</dbReference>
<keyword evidence="8" id="KW-0560">Oxidoreductase</keyword>
<evidence type="ECO:0000256" key="4">
    <source>
        <dbReference type="ARBA" id="ARBA00022516"/>
    </source>
</evidence>
<sequence>MDISKIAKTTLKNIKTGDTITMESLWADKTAVVIFFRRWGCMFCRVWAKEISEISDEIEANGARLVGIGVDSVGAKEFVEGNFFKGDLYISEEQKIYNDLGFKRFNIVSILTSLLWKESREAVSKGRALGVGGDMKGDGLQNGGALVVQKGGKVLFEFKQDGPAEQVPNSKFLEILKAQNAKN</sequence>
<evidence type="ECO:0000256" key="6">
    <source>
        <dbReference type="ARBA" id="ARBA00022832"/>
    </source>
</evidence>
<evidence type="ECO:0000313" key="19">
    <source>
        <dbReference type="EMBL" id="NOV46588.1"/>
    </source>
</evidence>
<feature type="domain" description="Thioredoxin" evidence="18">
    <location>
        <begin position="1"/>
        <end position="181"/>
    </location>
</feature>
<evidence type="ECO:0000259" key="18">
    <source>
        <dbReference type="PROSITE" id="PS51352"/>
    </source>
</evidence>
<keyword evidence="2" id="KW-0963">Cytoplasm</keyword>
<comment type="catalytic activity">
    <reaction evidence="16">
        <text>prostaglandin H2 + [thioredoxin]-dithiol = prostaglandin F2alpha + [thioredoxin]-disulfide</text>
        <dbReference type="Rhea" id="RHEA:28214"/>
        <dbReference type="Rhea" id="RHEA-COMP:10698"/>
        <dbReference type="Rhea" id="RHEA-COMP:10700"/>
        <dbReference type="ChEBI" id="CHEBI:29950"/>
        <dbReference type="ChEBI" id="CHEBI:50058"/>
        <dbReference type="ChEBI" id="CHEBI:57404"/>
        <dbReference type="ChEBI" id="CHEBI:57405"/>
        <dbReference type="EC" id="1.11.1.20"/>
    </reaction>
</comment>
<keyword evidence="6" id="KW-0276">Fatty acid metabolism</keyword>
<dbReference type="EC" id="1.11.1.20" evidence="13"/>
<keyword evidence="3" id="KW-0644">Prostaglandin metabolism</keyword>
<evidence type="ECO:0000256" key="17">
    <source>
        <dbReference type="ARBA" id="ARBA00048626"/>
    </source>
</evidence>
<comment type="catalytic activity">
    <reaction evidence="17">
        <text>prostamide F2alpha + [thioredoxin]-disulfide = prostamide H2 + [thioredoxin]-dithiol</text>
        <dbReference type="Rhea" id="RHEA:26373"/>
        <dbReference type="Rhea" id="RHEA-COMP:10698"/>
        <dbReference type="Rhea" id="RHEA-COMP:10700"/>
        <dbReference type="ChEBI" id="CHEBI:29950"/>
        <dbReference type="ChEBI" id="CHEBI:50058"/>
        <dbReference type="ChEBI" id="CHEBI:53081"/>
        <dbReference type="ChEBI" id="CHEBI:53082"/>
        <dbReference type="EC" id="1.11.1.20"/>
    </reaction>
</comment>
<evidence type="ECO:0000256" key="9">
    <source>
        <dbReference type="ARBA" id="ARBA00023098"/>
    </source>
</evidence>
<comment type="subcellular location">
    <subcellularLocation>
        <location evidence="1">Cytoplasm</location>
        <location evidence="1">Cytosol</location>
    </subcellularLocation>
</comment>
<evidence type="ECO:0000256" key="3">
    <source>
        <dbReference type="ARBA" id="ARBA00022501"/>
    </source>
</evidence>
<evidence type="ECO:0000256" key="5">
    <source>
        <dbReference type="ARBA" id="ARBA00022585"/>
    </source>
</evidence>
<dbReference type="Gene3D" id="3.40.30.10">
    <property type="entry name" value="Glutaredoxin"/>
    <property type="match status" value="1"/>
</dbReference>
<name>A0A6M2DNJ6_XENCH</name>
<dbReference type="AlphaFoldDB" id="A0A6M2DNJ6"/>
<dbReference type="FunFam" id="3.40.30.10:FF:000243">
    <property type="entry name" value="Prostamide/prostaglandin F synthase"/>
    <property type="match status" value="1"/>
</dbReference>
<dbReference type="PANTHER" id="PTHR28630">
    <property type="match status" value="1"/>
</dbReference>
<comment type="similarity">
    <text evidence="12">Belongs to the peroxiredoxin-like PRXL2 family. Prostamide/prostaglandin F synthase subfamily.</text>
</comment>